<comment type="similarity">
    <text evidence="1">Belongs to the SurE nucleotidase family.</text>
</comment>
<reference evidence="6" key="1">
    <citation type="submission" date="2023-06" db="EMBL/GenBank/DDBJ databases">
        <title>Genome-scale phylogeny and comparative genomics of the fungal order Sordariales.</title>
        <authorList>
            <consortium name="Lawrence Berkeley National Laboratory"/>
            <person name="Hensen N."/>
            <person name="Bonometti L."/>
            <person name="Westerberg I."/>
            <person name="Brannstrom I.O."/>
            <person name="Guillou S."/>
            <person name="Cros-Aarteil S."/>
            <person name="Calhoun S."/>
            <person name="Haridas S."/>
            <person name="Kuo A."/>
            <person name="Mondo S."/>
            <person name="Pangilinan J."/>
            <person name="Riley R."/>
            <person name="Labutti K."/>
            <person name="Andreopoulos B."/>
            <person name="Lipzen A."/>
            <person name="Chen C."/>
            <person name="Yanf M."/>
            <person name="Daum C."/>
            <person name="Ng V."/>
            <person name="Clum A."/>
            <person name="Steindorff A."/>
            <person name="Ohm R."/>
            <person name="Martin F."/>
            <person name="Silar P."/>
            <person name="Natvig D."/>
            <person name="Lalanne C."/>
            <person name="Gautier V."/>
            <person name="Ament-Velasquez S.L."/>
            <person name="Kruys A."/>
            <person name="Hutchinson M.I."/>
            <person name="Powell A.J."/>
            <person name="Barry K."/>
            <person name="Miller A.N."/>
            <person name="Grigoriev I.V."/>
            <person name="Debuchy R."/>
            <person name="Gladieux P."/>
            <person name="Thoren M.H."/>
            <person name="Johannesson H."/>
        </authorList>
    </citation>
    <scope>NUCLEOTIDE SEQUENCE</scope>
    <source>
        <strain evidence="6">SMH2532-1</strain>
    </source>
</reference>
<feature type="chain" id="PRO_5041294109" evidence="4">
    <location>
        <begin position="20"/>
        <end position="380"/>
    </location>
</feature>
<feature type="signal peptide" evidence="4">
    <location>
        <begin position="1"/>
        <end position="19"/>
    </location>
</feature>
<evidence type="ECO:0000259" key="5">
    <source>
        <dbReference type="Pfam" id="PF01975"/>
    </source>
</evidence>
<dbReference type="InterPro" id="IPR002828">
    <property type="entry name" value="SurE-like_Pase/nucleotidase"/>
</dbReference>
<dbReference type="InterPro" id="IPR036523">
    <property type="entry name" value="SurE-like_sf"/>
</dbReference>
<gene>
    <name evidence="6" type="ORF">B0T16DRAFT_324406</name>
</gene>
<evidence type="ECO:0000256" key="3">
    <source>
        <dbReference type="ARBA" id="ARBA00022801"/>
    </source>
</evidence>
<comment type="caution">
    <text evidence="6">The sequence shown here is derived from an EMBL/GenBank/DDBJ whole genome shotgun (WGS) entry which is preliminary data.</text>
</comment>
<dbReference type="Proteomes" id="UP001174936">
    <property type="component" value="Unassembled WGS sequence"/>
</dbReference>
<dbReference type="PANTHER" id="PTHR30457">
    <property type="entry name" value="5'-NUCLEOTIDASE SURE"/>
    <property type="match status" value="1"/>
</dbReference>
<dbReference type="Pfam" id="PF01975">
    <property type="entry name" value="SurE"/>
    <property type="match status" value="1"/>
</dbReference>
<evidence type="ECO:0000256" key="2">
    <source>
        <dbReference type="ARBA" id="ARBA00022723"/>
    </source>
</evidence>
<keyword evidence="2" id="KW-0479">Metal-binding</keyword>
<keyword evidence="4" id="KW-0732">Signal</keyword>
<protein>
    <submittedName>
        <fullName evidence="6">Survival protein sure-like phosphatase/nucleotidase</fullName>
    </submittedName>
</protein>
<organism evidence="6 7">
    <name type="scientific">Cercophora newfieldiana</name>
    <dbReference type="NCBI Taxonomy" id="92897"/>
    <lineage>
        <taxon>Eukaryota</taxon>
        <taxon>Fungi</taxon>
        <taxon>Dikarya</taxon>
        <taxon>Ascomycota</taxon>
        <taxon>Pezizomycotina</taxon>
        <taxon>Sordariomycetes</taxon>
        <taxon>Sordariomycetidae</taxon>
        <taxon>Sordariales</taxon>
        <taxon>Lasiosphaeriaceae</taxon>
        <taxon>Cercophora</taxon>
    </lineage>
</organism>
<dbReference type="AlphaFoldDB" id="A0AA40CRQ0"/>
<accession>A0AA40CRQ0</accession>
<dbReference type="Gene3D" id="3.40.1210.10">
    <property type="entry name" value="Survival protein SurE-like phosphatase/nucleotidase"/>
    <property type="match status" value="1"/>
</dbReference>
<evidence type="ECO:0000313" key="7">
    <source>
        <dbReference type="Proteomes" id="UP001174936"/>
    </source>
</evidence>
<dbReference type="GO" id="GO:0046872">
    <property type="term" value="F:metal ion binding"/>
    <property type="evidence" value="ECO:0007669"/>
    <property type="project" value="UniProtKB-KW"/>
</dbReference>
<feature type="domain" description="Survival protein SurE-like phosphatase/nucleotidase" evidence="5">
    <location>
        <begin position="22"/>
        <end position="231"/>
    </location>
</feature>
<dbReference type="PANTHER" id="PTHR30457:SF0">
    <property type="entry name" value="PHOSPHATASE, PUTATIVE (AFU_ORTHOLOGUE AFUA_4G01070)-RELATED"/>
    <property type="match status" value="1"/>
</dbReference>
<evidence type="ECO:0000313" key="6">
    <source>
        <dbReference type="EMBL" id="KAK0648202.1"/>
    </source>
</evidence>
<keyword evidence="3" id="KW-0378">Hydrolase</keyword>
<name>A0AA40CRQ0_9PEZI</name>
<proteinExistence type="inferred from homology"/>
<evidence type="ECO:0000256" key="1">
    <source>
        <dbReference type="ARBA" id="ARBA00011062"/>
    </source>
</evidence>
<dbReference type="InterPro" id="IPR030048">
    <property type="entry name" value="SurE"/>
</dbReference>
<dbReference type="SUPFAM" id="SSF64167">
    <property type="entry name" value="SurE-like"/>
    <property type="match status" value="1"/>
</dbReference>
<keyword evidence="7" id="KW-1185">Reference proteome</keyword>
<sequence>MRCHSLLAAWTALAAVSQGLNILITNDDGFATANIRELYKELKLMGHECYIVAPVTDQSAVGGQTFFTTSPKLTTDSEWGIVKAGSASIGTDPNDDHIWYYNGTQAAQVLVALDYVLPTFASFHTPDVVISGPNVGWTVGPFVYTVSGTLGAIIAAIERGVPAISFSSANTDPRPFEWVNTTTKVGLEDPATINARLASTLIQSMINKAAGGPILPKGYGIAVNMPYITSHSSDDCTNPPFVPSRMASNAASKIKYDPKTGLFGLVPVEGDITTADRILWPSKRDTPSTQCTSAVTVFTVHYDPSHDGQCILVTNAEELVPVVVVNNTTSANSTVVVVVGNSSQPSPTGLPQPSITGLGVKSEWSMTALILGLGIAAFAI</sequence>
<evidence type="ECO:0000256" key="4">
    <source>
        <dbReference type="SAM" id="SignalP"/>
    </source>
</evidence>
<dbReference type="EMBL" id="JAULSV010000003">
    <property type="protein sequence ID" value="KAK0648202.1"/>
    <property type="molecule type" value="Genomic_DNA"/>
</dbReference>
<dbReference type="GO" id="GO:0008252">
    <property type="term" value="F:nucleotidase activity"/>
    <property type="evidence" value="ECO:0007669"/>
    <property type="project" value="InterPro"/>
</dbReference>